<gene>
    <name evidence="6" type="ORF">DCK97_06900</name>
</gene>
<feature type="domain" description="Histidine kinase" evidence="5">
    <location>
        <begin position="1"/>
        <end position="140"/>
    </location>
</feature>
<reference evidence="6 7" key="1">
    <citation type="journal article" date="2018" name="Nat. Biotechnol.">
        <title>A standardized bacterial taxonomy based on genome phylogeny substantially revises the tree of life.</title>
        <authorList>
            <person name="Parks D.H."/>
            <person name="Chuvochina M."/>
            <person name="Waite D.W."/>
            <person name="Rinke C."/>
            <person name="Skarshewski A."/>
            <person name="Chaumeil P.A."/>
            <person name="Hugenholtz P."/>
        </authorList>
    </citation>
    <scope>NUCLEOTIDE SEQUENCE [LARGE SCALE GENOMIC DNA]</scope>
    <source>
        <strain evidence="6">UBA8739</strain>
    </source>
</reference>
<dbReference type="Pfam" id="PF02518">
    <property type="entry name" value="HATPase_c"/>
    <property type="match status" value="1"/>
</dbReference>
<keyword evidence="3" id="KW-0808">Transferase</keyword>
<dbReference type="AlphaFoldDB" id="A0A3B9IH04"/>
<organism evidence="6 7">
    <name type="scientific">Tistrella mobilis</name>
    <dbReference type="NCBI Taxonomy" id="171437"/>
    <lineage>
        <taxon>Bacteria</taxon>
        <taxon>Pseudomonadati</taxon>
        <taxon>Pseudomonadota</taxon>
        <taxon>Alphaproteobacteria</taxon>
        <taxon>Geminicoccales</taxon>
        <taxon>Geminicoccaceae</taxon>
        <taxon>Tistrella</taxon>
    </lineage>
</organism>
<dbReference type="SUPFAM" id="SSF55874">
    <property type="entry name" value="ATPase domain of HSP90 chaperone/DNA topoisomerase II/histidine kinase"/>
    <property type="match status" value="1"/>
</dbReference>
<sequence length="159" mass="16648">MRSAADRARRGGVRLDHVDDGPVEVLGDPRLAVRVLDYLIDNAIKFTEADGEVVLLVERREDGTGAITITDSGSGIPAESLDRVTDAFFQADDGLSRRFEGAGLGLTVAKALAELQGGRIEIESTYGFGTVARLVLPLSDDAGPDGPAGPDAEVEDALG</sequence>
<evidence type="ECO:0000256" key="4">
    <source>
        <dbReference type="ARBA" id="ARBA00022777"/>
    </source>
</evidence>
<dbReference type="EC" id="2.7.13.3" evidence="2"/>
<evidence type="ECO:0000256" key="3">
    <source>
        <dbReference type="ARBA" id="ARBA00022679"/>
    </source>
</evidence>
<comment type="caution">
    <text evidence="6">The sequence shown here is derived from an EMBL/GenBank/DDBJ whole genome shotgun (WGS) entry which is preliminary data.</text>
</comment>
<dbReference type="Gene3D" id="3.30.565.10">
    <property type="entry name" value="Histidine kinase-like ATPase, C-terminal domain"/>
    <property type="match status" value="1"/>
</dbReference>
<dbReference type="InterPro" id="IPR003594">
    <property type="entry name" value="HATPase_dom"/>
</dbReference>
<dbReference type="PANTHER" id="PTHR43047">
    <property type="entry name" value="TWO-COMPONENT HISTIDINE PROTEIN KINASE"/>
    <property type="match status" value="1"/>
</dbReference>
<dbReference type="EMBL" id="DMAI01000110">
    <property type="protein sequence ID" value="HAE47132.1"/>
    <property type="molecule type" value="Genomic_DNA"/>
</dbReference>
<proteinExistence type="predicted"/>
<dbReference type="PROSITE" id="PS50109">
    <property type="entry name" value="HIS_KIN"/>
    <property type="match status" value="1"/>
</dbReference>
<evidence type="ECO:0000313" key="6">
    <source>
        <dbReference type="EMBL" id="HAE47132.1"/>
    </source>
</evidence>
<name>A0A3B9IH04_9PROT</name>
<evidence type="ECO:0000256" key="2">
    <source>
        <dbReference type="ARBA" id="ARBA00012438"/>
    </source>
</evidence>
<dbReference type="PRINTS" id="PR00344">
    <property type="entry name" value="BCTRLSENSOR"/>
</dbReference>
<dbReference type="InterPro" id="IPR036890">
    <property type="entry name" value="HATPase_C_sf"/>
</dbReference>
<dbReference type="Proteomes" id="UP000257706">
    <property type="component" value="Unassembled WGS sequence"/>
</dbReference>
<keyword evidence="4" id="KW-0418">Kinase</keyword>
<protein>
    <recommendedName>
        <fullName evidence="2">histidine kinase</fullName>
        <ecNumber evidence="2">2.7.13.3</ecNumber>
    </recommendedName>
</protein>
<dbReference type="InterPro" id="IPR005467">
    <property type="entry name" value="His_kinase_dom"/>
</dbReference>
<dbReference type="InterPro" id="IPR004358">
    <property type="entry name" value="Sig_transdc_His_kin-like_C"/>
</dbReference>
<comment type="catalytic activity">
    <reaction evidence="1">
        <text>ATP + protein L-histidine = ADP + protein N-phospho-L-histidine.</text>
        <dbReference type="EC" id="2.7.13.3"/>
    </reaction>
</comment>
<dbReference type="SMART" id="SM00387">
    <property type="entry name" value="HATPase_c"/>
    <property type="match status" value="1"/>
</dbReference>
<accession>A0A3B9IH04</accession>
<evidence type="ECO:0000259" key="5">
    <source>
        <dbReference type="PROSITE" id="PS50109"/>
    </source>
</evidence>
<evidence type="ECO:0000313" key="7">
    <source>
        <dbReference type="Proteomes" id="UP000257706"/>
    </source>
</evidence>
<evidence type="ECO:0000256" key="1">
    <source>
        <dbReference type="ARBA" id="ARBA00000085"/>
    </source>
</evidence>
<dbReference type="GO" id="GO:0004673">
    <property type="term" value="F:protein histidine kinase activity"/>
    <property type="evidence" value="ECO:0007669"/>
    <property type="project" value="UniProtKB-EC"/>
</dbReference>